<sequence>MSVKLIVFDLDGTLLDIEHQLHDKTIEAVKKVRKKGIRTIVATGRMYCSAKPHTSRLEMVDPIITYNGALVVNPINEEQLFHEPIPFETADKITKMVVQNDYHLQLYIDDKLYVAEENEFTDKYYKISGIEPNYVGRLDKFLDAEPTKMLIIEEDEDRQVEIKNFLEENFDSKIELSSSYPSFIEITKKDISKAVPLKELAAKYGIKREEIMAFGDGLNDLKMIEWVGKGVAMQNAHSELHEHSDDTAPNHNDFGIARYLKQYFDLDLEIPAQK</sequence>
<reference evidence="3 8" key="1">
    <citation type="submission" date="2016-10" db="EMBL/GenBank/DDBJ databases">
        <authorList>
            <person name="de Groot N.N."/>
        </authorList>
    </citation>
    <scope>NUCLEOTIDE SEQUENCE [LARGE SCALE GENOMIC DNA]</scope>
    <source>
        <strain evidence="3 8">WG7</strain>
    </source>
</reference>
<dbReference type="SFLD" id="SFLDG01140">
    <property type="entry name" value="C2.B:_Phosphomannomutase_and_P"/>
    <property type="match status" value="1"/>
</dbReference>
<dbReference type="RefSeq" id="WP_073159595.1">
    <property type="nucleotide sequence ID" value="NZ_FMYT01000019.1"/>
</dbReference>
<dbReference type="Proteomes" id="UP000324896">
    <property type="component" value="Unassembled WGS sequence"/>
</dbReference>
<dbReference type="Proteomes" id="UP000198945">
    <property type="component" value="Unassembled WGS sequence"/>
</dbReference>
<dbReference type="Proteomes" id="UP000295472">
    <property type="component" value="Unassembled WGS sequence"/>
</dbReference>
<dbReference type="NCBIfam" id="TIGR01484">
    <property type="entry name" value="HAD-SF-IIB"/>
    <property type="match status" value="1"/>
</dbReference>
<dbReference type="PANTHER" id="PTHR10000:SF8">
    <property type="entry name" value="HAD SUPERFAMILY HYDROLASE-LIKE, TYPE 3"/>
    <property type="match status" value="1"/>
</dbReference>
<evidence type="ECO:0000313" key="12">
    <source>
        <dbReference type="Proteomes" id="UP000324896"/>
    </source>
</evidence>
<evidence type="ECO:0000313" key="3">
    <source>
        <dbReference type="EMBL" id="SDI93792.1"/>
    </source>
</evidence>
<evidence type="ECO:0000313" key="9">
    <source>
        <dbReference type="Proteomes" id="UP000199519"/>
    </source>
</evidence>
<keyword evidence="9" id="KW-1185">Reference proteome</keyword>
<dbReference type="STRING" id="54121.SAMN04515653_1201"/>
<dbReference type="InterPro" id="IPR023214">
    <property type="entry name" value="HAD_sf"/>
</dbReference>
<dbReference type="PROSITE" id="PS01229">
    <property type="entry name" value="COF_2"/>
    <property type="match status" value="1"/>
</dbReference>
<dbReference type="AlphaFoldDB" id="A0A1G6QMM1"/>
<dbReference type="GO" id="GO:0016791">
    <property type="term" value="F:phosphatase activity"/>
    <property type="evidence" value="ECO:0007669"/>
    <property type="project" value="TreeGrafter"/>
</dbReference>
<evidence type="ECO:0000313" key="1">
    <source>
        <dbReference type="EMBL" id="SDC93563.1"/>
    </source>
</evidence>
<dbReference type="EMBL" id="SOAA01000015">
    <property type="protein sequence ID" value="TDS30172.1"/>
    <property type="molecule type" value="Genomic_DNA"/>
</dbReference>
<gene>
    <name evidence="5" type="ORF">BY453_11560</name>
    <name evidence="6" type="ORF">C7954_10284</name>
    <name evidence="1" type="ORF">SAMN04488597_1192</name>
    <name evidence="2" type="ORF">SAMN04488598_102132</name>
    <name evidence="4" type="ORF">SAMN04515652_10250</name>
    <name evidence="3" type="ORF">SAMN04515654_12050</name>
</gene>
<evidence type="ECO:0000313" key="2">
    <source>
        <dbReference type="EMBL" id="SDE82683.1"/>
    </source>
</evidence>
<dbReference type="Pfam" id="PF08282">
    <property type="entry name" value="Hydrolase_3"/>
    <property type="match status" value="1"/>
</dbReference>
<dbReference type="Gene3D" id="3.30.1240.10">
    <property type="match status" value="1"/>
</dbReference>
<dbReference type="NCBIfam" id="TIGR00099">
    <property type="entry name" value="Cof-subfamily"/>
    <property type="match status" value="1"/>
</dbReference>
<dbReference type="SFLD" id="SFLDG01144">
    <property type="entry name" value="C2.B.4:_PGP_Like"/>
    <property type="match status" value="1"/>
</dbReference>
<organism evidence="1 12">
    <name type="scientific">Halanaerobium congolense</name>
    <dbReference type="NCBI Taxonomy" id="54121"/>
    <lineage>
        <taxon>Bacteria</taxon>
        <taxon>Bacillati</taxon>
        <taxon>Bacillota</taxon>
        <taxon>Clostridia</taxon>
        <taxon>Halanaerobiales</taxon>
        <taxon>Halanaerobiaceae</taxon>
        <taxon>Halanaerobium</taxon>
    </lineage>
</organism>
<name>A0A1G6QMM1_9FIRM</name>
<dbReference type="GO" id="GO:0000287">
    <property type="term" value="F:magnesium ion binding"/>
    <property type="evidence" value="ECO:0007669"/>
    <property type="project" value="TreeGrafter"/>
</dbReference>
<dbReference type="GeneID" id="57011671"/>
<dbReference type="EMBL" id="FNBJ01000002">
    <property type="protein sequence ID" value="SDE82683.1"/>
    <property type="molecule type" value="Genomic_DNA"/>
</dbReference>
<dbReference type="EMBL" id="FOHG01000002">
    <property type="protein sequence ID" value="SES64558.1"/>
    <property type="molecule type" value="Genomic_DNA"/>
</dbReference>
<dbReference type="Proteomes" id="UP000295758">
    <property type="component" value="Unassembled WGS sequence"/>
</dbReference>
<dbReference type="InterPro" id="IPR006379">
    <property type="entry name" value="HAD-SF_hydro_IIB"/>
</dbReference>
<dbReference type="OrthoDB" id="9781413at2"/>
<dbReference type="InterPro" id="IPR036412">
    <property type="entry name" value="HAD-like_sf"/>
</dbReference>
<dbReference type="PANTHER" id="PTHR10000">
    <property type="entry name" value="PHOSPHOSERINE PHOSPHATASE"/>
    <property type="match status" value="1"/>
</dbReference>
<dbReference type="EMBL" id="FNEH01000020">
    <property type="protein sequence ID" value="SDI93792.1"/>
    <property type="molecule type" value="Genomic_DNA"/>
</dbReference>
<dbReference type="Proteomes" id="UP000198612">
    <property type="component" value="Unassembled WGS sequence"/>
</dbReference>
<dbReference type="EMBL" id="FMYT01000019">
    <property type="protein sequence ID" value="SDC93563.1"/>
    <property type="molecule type" value="Genomic_DNA"/>
</dbReference>
<evidence type="ECO:0000313" key="10">
    <source>
        <dbReference type="Proteomes" id="UP000295472"/>
    </source>
</evidence>
<reference evidence="6 10" key="4">
    <citation type="submission" date="2019-03" db="EMBL/GenBank/DDBJ databases">
        <title>Subsurface microbial communities from deep shales in Ohio and West Virginia, USA.</title>
        <authorList>
            <person name="Wrighton K."/>
        </authorList>
    </citation>
    <scope>NUCLEOTIDE SEQUENCE [LARGE SCALE GENOMIC DNA]</scope>
    <source>
        <strain evidence="6 10">DSMZ 11287</strain>
    </source>
</reference>
<dbReference type="SUPFAM" id="SSF56784">
    <property type="entry name" value="HAD-like"/>
    <property type="match status" value="1"/>
</dbReference>
<evidence type="ECO:0000313" key="4">
    <source>
        <dbReference type="EMBL" id="SES64558.1"/>
    </source>
</evidence>
<proteinExistence type="predicted"/>
<dbReference type="InterPro" id="IPR000150">
    <property type="entry name" value="Cof"/>
</dbReference>
<evidence type="ECO:0000313" key="6">
    <source>
        <dbReference type="EMBL" id="TDX47925.1"/>
    </source>
</evidence>
<dbReference type="EMBL" id="SOEF01000002">
    <property type="protein sequence ID" value="TDX47925.1"/>
    <property type="molecule type" value="Genomic_DNA"/>
</dbReference>
<protein>
    <submittedName>
        <fullName evidence="1">Uncharacterized protein</fullName>
    </submittedName>
</protein>
<evidence type="ECO:0000313" key="8">
    <source>
        <dbReference type="Proteomes" id="UP000198945"/>
    </source>
</evidence>
<dbReference type="Gene3D" id="3.40.50.1000">
    <property type="entry name" value="HAD superfamily/HAD-like"/>
    <property type="match status" value="1"/>
</dbReference>
<evidence type="ECO:0000313" key="11">
    <source>
        <dbReference type="Proteomes" id="UP000295758"/>
    </source>
</evidence>
<evidence type="ECO:0000313" key="5">
    <source>
        <dbReference type="EMBL" id="TDS30172.1"/>
    </source>
</evidence>
<evidence type="ECO:0000313" key="7">
    <source>
        <dbReference type="Proteomes" id="UP000198612"/>
    </source>
</evidence>
<accession>A0A1G6QMM1</accession>
<reference evidence="5 11" key="3">
    <citation type="submission" date="2019-03" db="EMBL/GenBank/DDBJ databases">
        <title>Deep subsurface shale carbon reservoir microbial communities from Ohio and West Virginia, USA.</title>
        <authorList>
            <person name="Wrighton K."/>
        </authorList>
    </citation>
    <scope>NUCLEOTIDE SEQUENCE [LARGE SCALE GENOMIC DNA]</scope>
    <source>
        <strain evidence="5 11">UTICA-S4D12</strain>
    </source>
</reference>
<dbReference type="Proteomes" id="UP000199519">
    <property type="component" value="Unassembled WGS sequence"/>
</dbReference>
<dbReference type="SFLD" id="SFLDS00003">
    <property type="entry name" value="Haloacid_Dehalogenase"/>
    <property type="match status" value="1"/>
</dbReference>
<reference evidence="7 9" key="2">
    <citation type="submission" date="2016-10" db="EMBL/GenBank/DDBJ databases">
        <authorList>
            <person name="Varghese N."/>
            <person name="Submissions S."/>
        </authorList>
    </citation>
    <scope>NUCLEOTIDE SEQUENCE [LARGE SCALE GENOMIC DNA]</scope>
    <source>
        <strain evidence="1 12">WG10</strain>
        <strain evidence="2 9">WG2</strain>
        <strain evidence="4 7">WG5</strain>
    </source>
</reference>
<dbReference type="GO" id="GO:0005829">
    <property type="term" value="C:cytosol"/>
    <property type="evidence" value="ECO:0007669"/>
    <property type="project" value="TreeGrafter"/>
</dbReference>
<dbReference type="CDD" id="cd07516">
    <property type="entry name" value="HAD_Pase"/>
    <property type="match status" value="1"/>
</dbReference>